<dbReference type="Proteomes" id="UP000233553">
    <property type="component" value="Unassembled WGS sequence"/>
</dbReference>
<dbReference type="AlphaFoldDB" id="A0A2N0WFD1"/>
<name>A0A2N0WFD1_9GAMM</name>
<evidence type="ECO:0000313" key="2">
    <source>
        <dbReference type="Proteomes" id="UP000233553"/>
    </source>
</evidence>
<comment type="caution">
    <text evidence="1">The sequence shown here is derived from an EMBL/GenBank/DDBJ whole genome shotgun (WGS) entry which is preliminary data.</text>
</comment>
<accession>A0A2N0WFD1</accession>
<gene>
    <name evidence="1" type="ORF">CW311_08045</name>
</gene>
<dbReference type="EMBL" id="PISJ01000012">
    <property type="protein sequence ID" value="PKF33791.1"/>
    <property type="molecule type" value="Genomic_DNA"/>
</dbReference>
<sequence length="145" mass="17021">MNNKSNDFSFEIFKEANKPNFFGDIEYIYAILKIKQLPLDFLVKLVSLVFPTFLELDNCIFLASEFDQKKYENLKESADDNIQFWMNLIEFTSLHEDLSEELALLLASKVADSWNAKIKYEDIMAKGRARAFRDDEYGEVFLTIY</sequence>
<organism evidence="1 2">
    <name type="scientific">Acinetobacter proteolyticus</name>
    <dbReference type="NCBI Taxonomy" id="1776741"/>
    <lineage>
        <taxon>Bacteria</taxon>
        <taxon>Pseudomonadati</taxon>
        <taxon>Pseudomonadota</taxon>
        <taxon>Gammaproteobacteria</taxon>
        <taxon>Moraxellales</taxon>
        <taxon>Moraxellaceae</taxon>
        <taxon>Acinetobacter</taxon>
    </lineage>
</organism>
<evidence type="ECO:0000313" key="1">
    <source>
        <dbReference type="EMBL" id="PKF33791.1"/>
    </source>
</evidence>
<dbReference type="RefSeq" id="WP_101236193.1">
    <property type="nucleotide sequence ID" value="NZ_PISJ01000012.1"/>
</dbReference>
<reference evidence="1 2" key="1">
    <citation type="submission" date="2017-12" db="EMBL/GenBank/DDBJ databases">
        <title>Draft Genome sequences of multiple microbial strains isolated from spacecraft associated surfaces.</title>
        <authorList>
            <person name="Seuylemezian A."/>
            <person name="Vaishampayan P."/>
            <person name="Venkateswaran K."/>
        </authorList>
    </citation>
    <scope>NUCLEOTIDE SEQUENCE [LARGE SCALE GENOMIC DNA]</scope>
    <source>
        <strain evidence="1 2">2P01AA</strain>
    </source>
</reference>
<protein>
    <submittedName>
        <fullName evidence="1">Uncharacterized protein</fullName>
    </submittedName>
</protein>
<proteinExistence type="predicted"/>